<dbReference type="Proteomes" id="UP000828390">
    <property type="component" value="Unassembled WGS sequence"/>
</dbReference>
<evidence type="ECO:0000313" key="2">
    <source>
        <dbReference type="Proteomes" id="UP000828390"/>
    </source>
</evidence>
<name>A0A9D4NNR7_DREPO</name>
<sequence length="276" mass="31853">MSNSQTRRGNIQWMCKPRQWNTERGKPYLFRRSVDQQAISEISTNRADLEHFTELSIRLSEVLDDIGAGKDTVLERRRTYLWRERMEMIDTKIGGRDWNFFHFGSQTEGTTTPGLQSDIDILCTDNKVNAMRSYSDWKAGMTRNYLMLNDEITPPQQYLLQVIKLKTPEPEISLCDDCFVRKDSGQVLLSAERWKQDQKLLIWDRGSGIATENGPSVSWVPNWDIVQSIHILKPLPEIQHWIARCSGRPWPPVQVLEAACVTPCFLLPAGHPDSDY</sequence>
<dbReference type="AlphaFoldDB" id="A0A9D4NNR7"/>
<dbReference type="SUPFAM" id="SSF81301">
    <property type="entry name" value="Nucleotidyltransferase"/>
    <property type="match status" value="1"/>
</dbReference>
<reference evidence="1" key="1">
    <citation type="journal article" date="2019" name="bioRxiv">
        <title>The Genome of the Zebra Mussel, Dreissena polymorpha: A Resource for Invasive Species Research.</title>
        <authorList>
            <person name="McCartney M.A."/>
            <person name="Auch B."/>
            <person name="Kono T."/>
            <person name="Mallez S."/>
            <person name="Zhang Y."/>
            <person name="Obille A."/>
            <person name="Becker A."/>
            <person name="Abrahante J.E."/>
            <person name="Garbe J."/>
            <person name="Badalamenti J.P."/>
            <person name="Herman A."/>
            <person name="Mangelson H."/>
            <person name="Liachko I."/>
            <person name="Sullivan S."/>
            <person name="Sone E.D."/>
            <person name="Koren S."/>
            <person name="Silverstein K.A.T."/>
            <person name="Beckman K.B."/>
            <person name="Gohl D.M."/>
        </authorList>
    </citation>
    <scope>NUCLEOTIDE SEQUENCE</scope>
    <source>
        <strain evidence="1">Duluth1</strain>
        <tissue evidence="1">Whole animal</tissue>
    </source>
</reference>
<keyword evidence="2" id="KW-1185">Reference proteome</keyword>
<evidence type="ECO:0000313" key="1">
    <source>
        <dbReference type="EMBL" id="KAH3896982.1"/>
    </source>
</evidence>
<reference evidence="1" key="2">
    <citation type="submission" date="2020-11" db="EMBL/GenBank/DDBJ databases">
        <authorList>
            <person name="McCartney M.A."/>
            <person name="Auch B."/>
            <person name="Kono T."/>
            <person name="Mallez S."/>
            <person name="Becker A."/>
            <person name="Gohl D.M."/>
            <person name="Silverstein K.A.T."/>
            <person name="Koren S."/>
            <person name="Bechman K.B."/>
            <person name="Herman A."/>
            <person name="Abrahante J.E."/>
            <person name="Garbe J."/>
        </authorList>
    </citation>
    <scope>NUCLEOTIDE SEQUENCE</scope>
    <source>
        <strain evidence="1">Duluth1</strain>
        <tissue evidence="1">Whole animal</tissue>
    </source>
</reference>
<organism evidence="1 2">
    <name type="scientific">Dreissena polymorpha</name>
    <name type="common">Zebra mussel</name>
    <name type="synonym">Mytilus polymorpha</name>
    <dbReference type="NCBI Taxonomy" id="45954"/>
    <lineage>
        <taxon>Eukaryota</taxon>
        <taxon>Metazoa</taxon>
        <taxon>Spiralia</taxon>
        <taxon>Lophotrochozoa</taxon>
        <taxon>Mollusca</taxon>
        <taxon>Bivalvia</taxon>
        <taxon>Autobranchia</taxon>
        <taxon>Heteroconchia</taxon>
        <taxon>Euheterodonta</taxon>
        <taxon>Imparidentia</taxon>
        <taxon>Neoheterodontei</taxon>
        <taxon>Myida</taxon>
        <taxon>Dreissenoidea</taxon>
        <taxon>Dreissenidae</taxon>
        <taxon>Dreissena</taxon>
    </lineage>
</organism>
<comment type="caution">
    <text evidence="1">The sequence shown here is derived from an EMBL/GenBank/DDBJ whole genome shotgun (WGS) entry which is preliminary data.</text>
</comment>
<dbReference type="InterPro" id="IPR043519">
    <property type="entry name" value="NT_sf"/>
</dbReference>
<proteinExistence type="predicted"/>
<protein>
    <submittedName>
        <fullName evidence="1">Uncharacterized protein</fullName>
    </submittedName>
</protein>
<dbReference type="EMBL" id="JAIWYP010000001">
    <property type="protein sequence ID" value="KAH3896982.1"/>
    <property type="molecule type" value="Genomic_DNA"/>
</dbReference>
<accession>A0A9D4NNR7</accession>
<gene>
    <name evidence="1" type="ORF">DPMN_021166</name>
</gene>